<dbReference type="AlphaFoldDB" id="A0A0W8FF16"/>
<evidence type="ECO:0000313" key="1">
    <source>
        <dbReference type="EMBL" id="KUG19450.1"/>
    </source>
</evidence>
<reference evidence="1" key="1">
    <citation type="journal article" date="2015" name="Proc. Natl. Acad. Sci. U.S.A.">
        <title>Networks of energetic and metabolic interactions define dynamics in microbial communities.</title>
        <authorList>
            <person name="Embree M."/>
            <person name="Liu J.K."/>
            <person name="Al-Bassam M.M."/>
            <person name="Zengler K."/>
        </authorList>
    </citation>
    <scope>NUCLEOTIDE SEQUENCE</scope>
</reference>
<name>A0A0W8FF16_9ZZZZ</name>
<protein>
    <submittedName>
        <fullName evidence="1">Uncharacterized protein</fullName>
    </submittedName>
</protein>
<proteinExistence type="predicted"/>
<accession>A0A0W8FF16</accession>
<gene>
    <name evidence="1" type="ORF">ASZ90_010837</name>
</gene>
<dbReference type="EMBL" id="LNQE01001289">
    <property type="protein sequence ID" value="KUG19450.1"/>
    <property type="molecule type" value="Genomic_DNA"/>
</dbReference>
<organism evidence="1">
    <name type="scientific">hydrocarbon metagenome</name>
    <dbReference type="NCBI Taxonomy" id="938273"/>
    <lineage>
        <taxon>unclassified sequences</taxon>
        <taxon>metagenomes</taxon>
        <taxon>ecological metagenomes</taxon>
    </lineage>
</organism>
<sequence>MDQFVTHAGHLTQGERRILLPDLFRDALARLTDHFQGSYDCIDGPVNPGKLLKRHASGEYIDLVGGIKDIIQIIEGASRGLHMYKTSLRIRRPIWGLRALFSTRSTFLPRISDRCRPTPRET</sequence>
<comment type="caution">
    <text evidence="1">The sequence shown here is derived from an EMBL/GenBank/DDBJ whole genome shotgun (WGS) entry which is preliminary data.</text>
</comment>